<evidence type="ECO:0000313" key="10">
    <source>
        <dbReference type="Proteomes" id="UP000215902"/>
    </source>
</evidence>
<dbReference type="SMART" id="SM00321">
    <property type="entry name" value="WSC"/>
    <property type="match status" value="1"/>
</dbReference>
<proteinExistence type="predicted"/>
<dbReference type="PROSITE" id="PS51212">
    <property type="entry name" value="WSC"/>
    <property type="match status" value="1"/>
</dbReference>
<evidence type="ECO:0000256" key="7">
    <source>
        <dbReference type="SAM" id="SignalP"/>
    </source>
</evidence>
<keyword evidence="2" id="KW-0812">Transmembrane</keyword>
<organism evidence="9 10">
    <name type="scientific">Macrostomum lignano</name>
    <dbReference type="NCBI Taxonomy" id="282301"/>
    <lineage>
        <taxon>Eukaryota</taxon>
        <taxon>Metazoa</taxon>
        <taxon>Spiralia</taxon>
        <taxon>Lophotrochozoa</taxon>
        <taxon>Platyhelminthes</taxon>
        <taxon>Rhabditophora</taxon>
        <taxon>Macrostomorpha</taxon>
        <taxon>Macrostomida</taxon>
        <taxon>Macrostomidae</taxon>
        <taxon>Macrostomum</taxon>
    </lineage>
</organism>
<keyword evidence="4" id="KW-1133">Transmembrane helix</keyword>
<dbReference type="GO" id="GO:0005886">
    <property type="term" value="C:plasma membrane"/>
    <property type="evidence" value="ECO:0007669"/>
    <property type="project" value="TreeGrafter"/>
</dbReference>
<keyword evidence="3 7" id="KW-0732">Signal</keyword>
<keyword evidence="10" id="KW-1185">Reference proteome</keyword>
<evidence type="ECO:0000256" key="1">
    <source>
        <dbReference type="ARBA" id="ARBA00004167"/>
    </source>
</evidence>
<dbReference type="OrthoDB" id="10043391at2759"/>
<dbReference type="Proteomes" id="UP000215902">
    <property type="component" value="Unassembled WGS sequence"/>
</dbReference>
<dbReference type="InterPro" id="IPR002889">
    <property type="entry name" value="WSC_carb-bd"/>
</dbReference>
<gene>
    <name evidence="9" type="ORF">BOX15_Mlig028245g2</name>
</gene>
<protein>
    <recommendedName>
        <fullName evidence="8">WSC domain-containing protein</fullName>
    </recommendedName>
</protein>
<evidence type="ECO:0000256" key="5">
    <source>
        <dbReference type="ARBA" id="ARBA00023136"/>
    </source>
</evidence>
<evidence type="ECO:0000313" key="9">
    <source>
        <dbReference type="EMBL" id="PAA80383.1"/>
    </source>
</evidence>
<accession>A0A267G318</accession>
<evidence type="ECO:0000259" key="8">
    <source>
        <dbReference type="PROSITE" id="PS51212"/>
    </source>
</evidence>
<sequence length="150" mass="16230">RLFRQPRLVRHHPAPLINTMKPASGNLILLLVCFCCSCSEIAACKSSPEALKPRYIGCYQDKEGSPDLERLAGGDGLGTGRVNRKLCDFLCRGSGNRYFGLQGGGSCFCGDSYGRYGSVDESSCDQNCRGYAEEICGGEGVNSVYEIVLK</sequence>
<comment type="subcellular location">
    <subcellularLocation>
        <location evidence="1">Membrane</location>
        <topology evidence="1">Single-pass membrane protein</topology>
    </subcellularLocation>
</comment>
<dbReference type="PANTHER" id="PTHR24269">
    <property type="entry name" value="KREMEN PROTEIN"/>
    <property type="match status" value="1"/>
</dbReference>
<feature type="signal peptide" evidence="7">
    <location>
        <begin position="1"/>
        <end position="43"/>
    </location>
</feature>
<dbReference type="Pfam" id="PF01822">
    <property type="entry name" value="WSC"/>
    <property type="match status" value="1"/>
</dbReference>
<evidence type="ECO:0000256" key="4">
    <source>
        <dbReference type="ARBA" id="ARBA00022989"/>
    </source>
</evidence>
<dbReference type="EMBL" id="NIVC01000584">
    <property type="protein sequence ID" value="PAA80383.1"/>
    <property type="molecule type" value="Genomic_DNA"/>
</dbReference>
<dbReference type="AlphaFoldDB" id="A0A267G318"/>
<feature type="non-terminal residue" evidence="9">
    <location>
        <position position="1"/>
    </location>
</feature>
<dbReference type="PANTHER" id="PTHR24269:SF16">
    <property type="entry name" value="PROTEIN SLG1"/>
    <property type="match status" value="1"/>
</dbReference>
<evidence type="ECO:0000256" key="3">
    <source>
        <dbReference type="ARBA" id="ARBA00022729"/>
    </source>
</evidence>
<reference evidence="9 10" key="1">
    <citation type="submission" date="2017-06" db="EMBL/GenBank/DDBJ databases">
        <title>A platform for efficient transgenesis in Macrostomum lignano, a flatworm model organism for stem cell research.</title>
        <authorList>
            <person name="Berezikov E."/>
        </authorList>
    </citation>
    <scope>NUCLEOTIDE SEQUENCE [LARGE SCALE GENOMIC DNA]</scope>
    <source>
        <strain evidence="9">DV1</strain>
        <tissue evidence="9">Whole organism</tissue>
    </source>
</reference>
<dbReference type="InterPro" id="IPR051836">
    <property type="entry name" value="Kremen_rcpt"/>
</dbReference>
<name>A0A267G318_9PLAT</name>
<evidence type="ECO:0000256" key="2">
    <source>
        <dbReference type="ARBA" id="ARBA00022692"/>
    </source>
</evidence>
<dbReference type="STRING" id="282301.A0A267G318"/>
<comment type="caution">
    <text evidence="9">The sequence shown here is derived from an EMBL/GenBank/DDBJ whole genome shotgun (WGS) entry which is preliminary data.</text>
</comment>
<keyword evidence="5" id="KW-0472">Membrane</keyword>
<keyword evidence="6" id="KW-0325">Glycoprotein</keyword>
<feature type="chain" id="PRO_5013193215" description="WSC domain-containing protein" evidence="7">
    <location>
        <begin position="44"/>
        <end position="150"/>
    </location>
</feature>
<evidence type="ECO:0000256" key="6">
    <source>
        <dbReference type="ARBA" id="ARBA00023180"/>
    </source>
</evidence>
<feature type="domain" description="WSC" evidence="8">
    <location>
        <begin position="52"/>
        <end position="148"/>
    </location>
</feature>